<protein>
    <submittedName>
        <fullName evidence="3">DUF3499 domain-containing protein</fullName>
    </submittedName>
</protein>
<evidence type="ECO:0000256" key="1">
    <source>
        <dbReference type="SAM" id="MobiDB-lite"/>
    </source>
</evidence>
<feature type="region of interest" description="Disordered" evidence="1">
    <location>
        <begin position="90"/>
        <end position="126"/>
    </location>
</feature>
<dbReference type="Proteomes" id="UP000824504">
    <property type="component" value="Chromosome"/>
</dbReference>
<evidence type="ECO:0000256" key="2">
    <source>
        <dbReference type="SAM" id="SignalP"/>
    </source>
</evidence>
<proteinExistence type="predicted"/>
<organism evidence="3 4">
    <name type="scientific">Tessaracoccus palaemonis</name>
    <dbReference type="NCBI Taxonomy" id="2829499"/>
    <lineage>
        <taxon>Bacteria</taxon>
        <taxon>Bacillati</taxon>
        <taxon>Actinomycetota</taxon>
        <taxon>Actinomycetes</taxon>
        <taxon>Propionibacteriales</taxon>
        <taxon>Propionibacteriaceae</taxon>
        <taxon>Tessaracoccus</taxon>
    </lineage>
</organism>
<keyword evidence="2" id="KW-0732">Signal</keyword>
<feature type="compositionally biased region" description="Pro residues" evidence="1">
    <location>
        <begin position="94"/>
        <end position="106"/>
    </location>
</feature>
<accession>A0ABX8SJZ8</accession>
<reference evidence="3 4" key="1">
    <citation type="submission" date="2021-07" db="EMBL/GenBank/DDBJ databases">
        <title>complete genome sequencing of Tessaracoccus sp.J1M15.</title>
        <authorList>
            <person name="Bae J.-W."/>
            <person name="Kim D.-y."/>
        </authorList>
    </citation>
    <scope>NUCLEOTIDE SEQUENCE [LARGE SCALE GENOMIC DNA]</scope>
    <source>
        <strain evidence="3 4">J1M15</strain>
    </source>
</reference>
<gene>
    <name evidence="3" type="ORF">KDB89_04260</name>
</gene>
<keyword evidence="4" id="KW-1185">Reference proteome</keyword>
<name>A0ABX8SJZ8_9ACTN</name>
<feature type="signal peptide" evidence="2">
    <location>
        <begin position="1"/>
        <end position="22"/>
    </location>
</feature>
<feature type="chain" id="PRO_5046877970" evidence="2">
    <location>
        <begin position="23"/>
        <end position="126"/>
    </location>
</feature>
<dbReference type="RefSeq" id="WP_219083624.1">
    <property type="nucleotide sequence ID" value="NZ_CP079216.1"/>
</dbReference>
<dbReference type="InterPro" id="IPR021888">
    <property type="entry name" value="DUF3499"/>
</dbReference>
<evidence type="ECO:0000313" key="3">
    <source>
        <dbReference type="EMBL" id="QXT63697.1"/>
    </source>
</evidence>
<dbReference type="Pfam" id="PF12005">
    <property type="entry name" value="DUF3499"/>
    <property type="match status" value="1"/>
</dbReference>
<evidence type="ECO:0000313" key="4">
    <source>
        <dbReference type="Proteomes" id="UP000824504"/>
    </source>
</evidence>
<dbReference type="EMBL" id="CP079216">
    <property type="protein sequence ID" value="QXT63697.1"/>
    <property type="molecule type" value="Genomic_DNA"/>
</dbReference>
<sequence length="126" mass="13121">MRTCSRTACAAPAVATMTFVYADSTAVLGPLSLTPEPGAYDLCPRHAERTSVPQGWQVLRLPLDGAPAAPEPVTDDLMALADAVRAIGLRADEPAPPAEPLPPLPEPGGRGGHLRLVQGAAPRARR</sequence>